<comment type="caution">
    <text evidence="1">The sequence shown here is derived from an EMBL/GenBank/DDBJ whole genome shotgun (WGS) entry which is preliminary data.</text>
</comment>
<name>A0A9D1NEK2_9FIRM</name>
<reference evidence="1" key="1">
    <citation type="submission" date="2020-10" db="EMBL/GenBank/DDBJ databases">
        <authorList>
            <person name="Gilroy R."/>
        </authorList>
    </citation>
    <scope>NUCLEOTIDE SEQUENCE</scope>
    <source>
        <strain evidence="1">CHK186-9395</strain>
    </source>
</reference>
<evidence type="ECO:0000313" key="1">
    <source>
        <dbReference type="EMBL" id="HIV01038.1"/>
    </source>
</evidence>
<reference evidence="1" key="2">
    <citation type="journal article" date="2021" name="PeerJ">
        <title>Extensive microbial diversity within the chicken gut microbiome revealed by metagenomics and culture.</title>
        <authorList>
            <person name="Gilroy R."/>
            <person name="Ravi A."/>
            <person name="Getino M."/>
            <person name="Pursley I."/>
            <person name="Horton D.L."/>
            <person name="Alikhan N.F."/>
            <person name="Baker D."/>
            <person name="Gharbi K."/>
            <person name="Hall N."/>
            <person name="Watson M."/>
            <person name="Adriaenssens E.M."/>
            <person name="Foster-Nyarko E."/>
            <person name="Jarju S."/>
            <person name="Secka A."/>
            <person name="Antonio M."/>
            <person name="Oren A."/>
            <person name="Chaudhuri R.R."/>
            <person name="La Ragione R."/>
            <person name="Hildebrand F."/>
            <person name="Pallen M.J."/>
        </authorList>
    </citation>
    <scope>NUCLEOTIDE SEQUENCE</scope>
    <source>
        <strain evidence="1">CHK186-9395</strain>
    </source>
</reference>
<gene>
    <name evidence="1" type="ORF">IAA62_00570</name>
</gene>
<organism evidence="1 2">
    <name type="scientific">Candidatus Caccopulliclostridium gallistercoris</name>
    <dbReference type="NCBI Taxonomy" id="2840719"/>
    <lineage>
        <taxon>Bacteria</taxon>
        <taxon>Bacillati</taxon>
        <taxon>Bacillota</taxon>
        <taxon>Clostridia</taxon>
        <taxon>Candidatus Caccopulliclostridium</taxon>
    </lineage>
</organism>
<accession>A0A9D1NEK2</accession>
<dbReference type="Proteomes" id="UP000886861">
    <property type="component" value="Unassembled WGS sequence"/>
</dbReference>
<dbReference type="AlphaFoldDB" id="A0A9D1NEK2"/>
<dbReference type="EMBL" id="DVOJ01000003">
    <property type="protein sequence ID" value="HIV01038.1"/>
    <property type="molecule type" value="Genomic_DNA"/>
</dbReference>
<sequence>METTKKVFLGIFIALLIGIVLAISIPSVVRAISPPTYMTYEELLEGLENSLIGKGNGGLDKDEIINQTSNLDCPTDDDFFSSLYLDDYGNYVVFYRVLRQADGSTIYPNALFVKTSKGLVYDGVLNVEYKLMGTWWSGHDFDNPNNGFVAYFNEKPSFEMPGHETVVGGILGDMNHRGVGHALSISKSFISDMSQAFHFCFWSNSRQVISGSPVMELQDISLKYLAEHFSKYFMDFDGVEIICNQTDKSKMMDDLNGFYTYLYNQGKSTFEYEDNPLDPSNLFDRIQAYQEWLSTYHKKVVNVSNLMVKLIPEEERFNYPADSSLGFKDNVYSTYKCNKYIEVYYNYRTAQYSIPDKDTIEQNSDPTVPPEDPNTYVTVTFQLVNSDNSNLANYSYENNPVKLVINDQEYLFNTYDKFYKGIEIGLKTETQYTYSIDSSILIFDSYSGSFTTSEKDGIVKFNYSYMNGYAVTSVSLAPLSSYDGATVDLAANPVKVIFTGKNGEGTFQFVFDDNSKLSSSLTQLLKIGEYDYSILSEQLIFGSVSGTVEVTPQNRSFVFTYALKLESGDVDFDVQITTESKSNYNDFSLRGDQVTVELLSAKLEDEHYLVKILAFNSEGDVVLTFEHEHQSGSCSDNFMSNSALTDGETYTFQMRYMNADGTKVMFQIHLTLLLIVH</sequence>
<proteinExistence type="predicted"/>
<protein>
    <submittedName>
        <fullName evidence="1">Uncharacterized protein</fullName>
    </submittedName>
</protein>
<evidence type="ECO:0000313" key="2">
    <source>
        <dbReference type="Proteomes" id="UP000886861"/>
    </source>
</evidence>